<evidence type="ECO:0000259" key="4">
    <source>
        <dbReference type="PROSITE" id="PS51379"/>
    </source>
</evidence>
<name>A0ABS8ZFR3_9PSEU</name>
<dbReference type="EMBL" id="JAJVCN010000001">
    <property type="protein sequence ID" value="MCE7004662.1"/>
    <property type="molecule type" value="Genomic_DNA"/>
</dbReference>
<dbReference type="Pfam" id="PF17179">
    <property type="entry name" value="Fer4_22"/>
    <property type="match status" value="1"/>
</dbReference>
<sequence length="384" mass="41962">MPEPAILTRDGLLRLIEVLKGLGYRVVGPTVRDDAIVLAELDSSADLPAGWGVDTAPGRYRLRRRDDDAVFGHSAGPQSWKQFLHPPRERLWSADRTEYGFAVTEDETEPPRYAFIGVRGCDLAAIAVLDRILDRGEHSDGQYHRRRAELFIVAVNCTEPGDLCFCASMGSGPGVDKGYDLALTERTGHEHHFLVEAGSRRGAEVLAELPTRPADATEAAAAHQEVIAAAGRMGRSMPATDLPAVLAANRESSRWSEIASRCLACANCTMVCPTCFCTTTEDVTDLTGDHAERWQHWASCFELDFSYIHGGEIRSSGASRYRQWLSHKLGNWPAQFDMSGCVGCGRCIAWCPAGIDLTEEVDAFVLAAEGRTDVSTDFADADRS</sequence>
<evidence type="ECO:0000256" key="1">
    <source>
        <dbReference type="ARBA" id="ARBA00022723"/>
    </source>
</evidence>
<accession>A0ABS8ZFR3</accession>
<keyword evidence="2" id="KW-0408">Iron</keyword>
<proteinExistence type="predicted"/>
<evidence type="ECO:0000313" key="5">
    <source>
        <dbReference type="EMBL" id="MCE7004662.1"/>
    </source>
</evidence>
<dbReference type="InterPro" id="IPR017896">
    <property type="entry name" value="4Fe4S_Fe-S-bd"/>
</dbReference>
<evidence type="ECO:0000313" key="6">
    <source>
        <dbReference type="Proteomes" id="UP001521150"/>
    </source>
</evidence>
<dbReference type="Proteomes" id="UP001521150">
    <property type="component" value="Unassembled WGS sequence"/>
</dbReference>
<dbReference type="SUPFAM" id="SSF46548">
    <property type="entry name" value="alpha-helical ferredoxin"/>
    <property type="match status" value="1"/>
</dbReference>
<organism evidence="5 6">
    <name type="scientific">Kibdelosporangium philippinense</name>
    <dbReference type="NCBI Taxonomy" id="211113"/>
    <lineage>
        <taxon>Bacteria</taxon>
        <taxon>Bacillati</taxon>
        <taxon>Actinomycetota</taxon>
        <taxon>Actinomycetes</taxon>
        <taxon>Pseudonocardiales</taxon>
        <taxon>Pseudonocardiaceae</taxon>
        <taxon>Kibdelosporangium</taxon>
    </lineage>
</organism>
<comment type="caution">
    <text evidence="5">The sequence shown here is derived from an EMBL/GenBank/DDBJ whole genome shotgun (WGS) entry which is preliminary data.</text>
</comment>
<dbReference type="RefSeq" id="WP_233726153.1">
    <property type="nucleotide sequence ID" value="NZ_JAJVCN010000001.1"/>
</dbReference>
<keyword evidence="1" id="KW-0479">Metal-binding</keyword>
<evidence type="ECO:0000256" key="3">
    <source>
        <dbReference type="ARBA" id="ARBA00023014"/>
    </source>
</evidence>
<dbReference type="PROSITE" id="PS51379">
    <property type="entry name" value="4FE4S_FER_2"/>
    <property type="match status" value="2"/>
</dbReference>
<evidence type="ECO:0000256" key="2">
    <source>
        <dbReference type="ARBA" id="ARBA00023004"/>
    </source>
</evidence>
<dbReference type="PROSITE" id="PS00198">
    <property type="entry name" value="4FE4S_FER_1"/>
    <property type="match status" value="2"/>
</dbReference>
<reference evidence="5 6" key="1">
    <citation type="submission" date="2021-12" db="EMBL/GenBank/DDBJ databases">
        <title>Genome sequence of Kibdelosporangium philippinense ATCC 49844.</title>
        <authorList>
            <person name="Fedorov E.A."/>
            <person name="Omeragic M."/>
            <person name="Shalygina K.F."/>
            <person name="Maclea K.S."/>
        </authorList>
    </citation>
    <scope>NUCLEOTIDE SEQUENCE [LARGE SCALE GENOMIC DNA]</scope>
    <source>
        <strain evidence="5 6">ATCC 49844</strain>
    </source>
</reference>
<keyword evidence="3" id="KW-0411">Iron-sulfur</keyword>
<dbReference type="PANTHER" id="PTHR40447">
    <property type="entry name" value="ANAEROBIC SULFITE REDUCTASE SUBUNIT A"/>
    <property type="match status" value="1"/>
</dbReference>
<feature type="domain" description="4Fe-4S ferredoxin-type" evidence="4">
    <location>
        <begin position="332"/>
        <end position="360"/>
    </location>
</feature>
<dbReference type="PANTHER" id="PTHR40447:SF1">
    <property type="entry name" value="ANAEROBIC SULFITE REDUCTASE SUBUNIT A"/>
    <property type="match status" value="1"/>
</dbReference>
<dbReference type="InterPro" id="IPR017900">
    <property type="entry name" value="4Fe4S_Fe_S_CS"/>
</dbReference>
<protein>
    <submittedName>
        <fullName evidence="5">4Fe-4S dicluster domain-containing protein</fullName>
    </submittedName>
</protein>
<feature type="domain" description="4Fe-4S ferredoxin-type" evidence="4">
    <location>
        <begin position="253"/>
        <end position="282"/>
    </location>
</feature>
<keyword evidence="6" id="KW-1185">Reference proteome</keyword>
<gene>
    <name evidence="5" type="ORF">LWC34_17785</name>
</gene>